<dbReference type="EMBL" id="JACKWZ010000390">
    <property type="protein sequence ID" value="KAF9408339.1"/>
    <property type="molecule type" value="Genomic_DNA"/>
</dbReference>
<dbReference type="PROSITE" id="PS01180">
    <property type="entry name" value="CUB"/>
    <property type="match status" value="1"/>
</dbReference>
<evidence type="ECO:0000256" key="3">
    <source>
        <dbReference type="SAM" id="SignalP"/>
    </source>
</evidence>
<dbReference type="Pfam" id="PF00431">
    <property type="entry name" value="CUB"/>
    <property type="match status" value="1"/>
</dbReference>
<dbReference type="AlphaFoldDB" id="A0A835G6V0"/>
<comment type="caution">
    <text evidence="2">Lacks conserved residue(s) required for the propagation of feature annotation.</text>
</comment>
<dbReference type="Proteomes" id="UP000648187">
    <property type="component" value="Unassembled WGS sequence"/>
</dbReference>
<name>A0A835G6V0_SPOEX</name>
<keyword evidence="6" id="KW-1185">Reference proteome</keyword>
<proteinExistence type="predicted"/>
<evidence type="ECO:0000259" key="4">
    <source>
        <dbReference type="PROSITE" id="PS01180"/>
    </source>
</evidence>
<sequence>MTGLRETCRLMLRCLQTLILVTIVAEYVHAYEIDKEHQGPQPCGGRLKGPVGTITTPNFPNPFPVPIKCKWIIEHDIVNGTISIYFTQQYTTSGLTFTEYMYYHESYKLGERRALTLTDENITRIKWLQELEEMFGIPDGMISEDDLEESDSEQGTQEELVRVLTDSKELQDLHRQPHIRVLQLQDFRAPQDLHQYLHNIKVLQSHNYRVMQNQQHHHIRQIGLME</sequence>
<comment type="caution">
    <text evidence="5">The sequence shown here is derived from an EMBL/GenBank/DDBJ whole genome shotgun (WGS) entry which is preliminary data.</text>
</comment>
<dbReference type="SUPFAM" id="SSF49854">
    <property type="entry name" value="Spermadhesin, CUB domain"/>
    <property type="match status" value="1"/>
</dbReference>
<gene>
    <name evidence="5" type="ORF">HW555_011949</name>
</gene>
<dbReference type="Gene3D" id="2.60.120.290">
    <property type="entry name" value="Spermadhesin, CUB domain"/>
    <property type="match status" value="1"/>
</dbReference>
<reference evidence="5" key="1">
    <citation type="submission" date="2020-08" db="EMBL/GenBank/DDBJ databases">
        <title>Spodoptera exigua strain:BAW_Kor-Di-RS1 Genome sequencing and assembly.</title>
        <authorList>
            <person name="Kim J."/>
            <person name="Nam H.Y."/>
            <person name="Kwon M."/>
            <person name="Choi J.H."/>
            <person name="Cho S.R."/>
            <person name="Kim G.-H."/>
        </authorList>
    </citation>
    <scope>NUCLEOTIDE SEQUENCE</scope>
    <source>
        <strain evidence="5">BAW_Kor-Di-RS1</strain>
        <tissue evidence="5">Whole-body</tissue>
    </source>
</reference>
<organism evidence="5 6">
    <name type="scientific">Spodoptera exigua</name>
    <name type="common">Beet armyworm</name>
    <name type="synonym">Noctua fulgens</name>
    <dbReference type="NCBI Taxonomy" id="7107"/>
    <lineage>
        <taxon>Eukaryota</taxon>
        <taxon>Metazoa</taxon>
        <taxon>Ecdysozoa</taxon>
        <taxon>Arthropoda</taxon>
        <taxon>Hexapoda</taxon>
        <taxon>Insecta</taxon>
        <taxon>Pterygota</taxon>
        <taxon>Neoptera</taxon>
        <taxon>Endopterygota</taxon>
        <taxon>Lepidoptera</taxon>
        <taxon>Glossata</taxon>
        <taxon>Ditrysia</taxon>
        <taxon>Noctuoidea</taxon>
        <taxon>Noctuidae</taxon>
        <taxon>Amphipyrinae</taxon>
        <taxon>Spodoptera</taxon>
    </lineage>
</organism>
<accession>A0A835G6V0</accession>
<evidence type="ECO:0000313" key="6">
    <source>
        <dbReference type="Proteomes" id="UP000648187"/>
    </source>
</evidence>
<evidence type="ECO:0000256" key="1">
    <source>
        <dbReference type="ARBA" id="ARBA00023157"/>
    </source>
</evidence>
<protein>
    <recommendedName>
        <fullName evidence="4">CUB domain-containing protein</fullName>
    </recommendedName>
</protein>
<keyword evidence="3" id="KW-0732">Signal</keyword>
<dbReference type="InterPro" id="IPR035914">
    <property type="entry name" value="Sperma_CUB_dom_sf"/>
</dbReference>
<feature type="domain" description="CUB" evidence="4">
    <location>
        <begin position="43"/>
        <end position="74"/>
    </location>
</feature>
<evidence type="ECO:0000313" key="5">
    <source>
        <dbReference type="EMBL" id="KAF9408339.1"/>
    </source>
</evidence>
<dbReference type="InterPro" id="IPR000859">
    <property type="entry name" value="CUB_dom"/>
</dbReference>
<keyword evidence="1" id="KW-1015">Disulfide bond</keyword>
<feature type="signal peptide" evidence="3">
    <location>
        <begin position="1"/>
        <end position="30"/>
    </location>
</feature>
<feature type="chain" id="PRO_5032477928" description="CUB domain-containing protein" evidence="3">
    <location>
        <begin position="31"/>
        <end position="226"/>
    </location>
</feature>
<evidence type="ECO:0000256" key="2">
    <source>
        <dbReference type="PROSITE-ProRule" id="PRU00059"/>
    </source>
</evidence>